<dbReference type="GO" id="GO:0022857">
    <property type="term" value="F:transmembrane transporter activity"/>
    <property type="evidence" value="ECO:0007669"/>
    <property type="project" value="InterPro"/>
</dbReference>
<feature type="transmembrane region" description="Helical" evidence="7">
    <location>
        <begin position="361"/>
        <end position="383"/>
    </location>
</feature>
<feature type="domain" description="Major facilitator superfamily (MFS) profile" evidence="8">
    <location>
        <begin position="41"/>
        <end position="483"/>
    </location>
</feature>
<feature type="transmembrane region" description="Helical" evidence="7">
    <location>
        <begin position="109"/>
        <end position="126"/>
    </location>
</feature>
<keyword evidence="4 7" id="KW-1133">Transmembrane helix</keyword>
<protein>
    <submittedName>
        <fullName evidence="9">Putative transporter</fullName>
    </submittedName>
</protein>
<evidence type="ECO:0000256" key="3">
    <source>
        <dbReference type="ARBA" id="ARBA00022692"/>
    </source>
</evidence>
<comment type="subcellular location">
    <subcellularLocation>
        <location evidence="1">Membrane</location>
        <topology evidence="1">Multi-pass membrane protein</topology>
    </subcellularLocation>
</comment>
<dbReference type="InterPro" id="IPR020846">
    <property type="entry name" value="MFS_dom"/>
</dbReference>
<dbReference type="InterPro" id="IPR011701">
    <property type="entry name" value="MFS"/>
</dbReference>
<feature type="transmembrane region" description="Helical" evidence="7">
    <location>
        <begin position="307"/>
        <end position="327"/>
    </location>
</feature>
<gene>
    <name evidence="9" type="ORF">DBV05_g9738</name>
</gene>
<feature type="transmembrane region" description="Helical" evidence="7">
    <location>
        <begin position="132"/>
        <end position="155"/>
    </location>
</feature>
<feature type="transmembrane region" description="Helical" evidence="7">
    <location>
        <begin position="395"/>
        <end position="414"/>
    </location>
</feature>
<dbReference type="Pfam" id="PF07690">
    <property type="entry name" value="MFS_1"/>
    <property type="match status" value="1"/>
</dbReference>
<dbReference type="PANTHER" id="PTHR43791:SF36">
    <property type="entry name" value="TRANSPORTER, PUTATIVE (AFU_ORTHOLOGUE AFUA_6G08340)-RELATED"/>
    <property type="match status" value="1"/>
</dbReference>
<comment type="caution">
    <text evidence="9">The sequence shown here is derived from an EMBL/GenBank/DDBJ whole genome shotgun (WGS) entry which is preliminary data.</text>
</comment>
<dbReference type="SUPFAM" id="SSF103473">
    <property type="entry name" value="MFS general substrate transporter"/>
    <property type="match status" value="1"/>
</dbReference>
<evidence type="ECO:0000256" key="1">
    <source>
        <dbReference type="ARBA" id="ARBA00004141"/>
    </source>
</evidence>
<dbReference type="PROSITE" id="PS50850">
    <property type="entry name" value="MFS"/>
    <property type="match status" value="1"/>
</dbReference>
<proteinExistence type="predicted"/>
<evidence type="ECO:0000256" key="2">
    <source>
        <dbReference type="ARBA" id="ARBA00022448"/>
    </source>
</evidence>
<evidence type="ECO:0000259" key="8">
    <source>
        <dbReference type="PROSITE" id="PS50850"/>
    </source>
</evidence>
<dbReference type="GO" id="GO:0016020">
    <property type="term" value="C:membrane"/>
    <property type="evidence" value="ECO:0007669"/>
    <property type="project" value="UniProtKB-SubCell"/>
</dbReference>
<evidence type="ECO:0000313" key="10">
    <source>
        <dbReference type="Proteomes" id="UP000325902"/>
    </source>
</evidence>
<accession>A0A5N5D1R3</accession>
<keyword evidence="2" id="KW-0813">Transport</keyword>
<reference evidence="9 10" key="1">
    <citation type="journal article" date="2019" name="Sci. Rep.">
        <title>A multi-omics analysis of the grapevine pathogen Lasiodiplodia theobromae reveals that temperature affects the expression of virulence- and pathogenicity-related genes.</title>
        <authorList>
            <person name="Felix C."/>
            <person name="Meneses R."/>
            <person name="Goncalves M.F.M."/>
            <person name="Tilleman L."/>
            <person name="Duarte A.S."/>
            <person name="Jorrin-Novo J.V."/>
            <person name="Van de Peer Y."/>
            <person name="Deforce D."/>
            <person name="Van Nieuwerburgh F."/>
            <person name="Esteves A.C."/>
            <person name="Alves A."/>
        </authorList>
    </citation>
    <scope>NUCLEOTIDE SEQUENCE [LARGE SCALE GENOMIC DNA]</scope>
    <source>
        <strain evidence="9 10">LA-SOL3</strain>
    </source>
</reference>
<feature type="transmembrane region" description="Helical" evidence="7">
    <location>
        <begin position="334"/>
        <end position="355"/>
    </location>
</feature>
<evidence type="ECO:0000256" key="5">
    <source>
        <dbReference type="ARBA" id="ARBA00023136"/>
    </source>
</evidence>
<sequence length="483" mass="52107">MNNTKAIPLSSDPAVEEGDSQLDRETRKLEVRVRRKTDFAILPLLCSVFFLAQMGRSDLANAKVAGMDEDLGLTAQMYSNVSSIFLVGYILFQLPGTLLLRKIGPPRQFAGAMIIWGIITACTVEAKSYAALMVIRALIGCAEGFIQGAVLYLSFWYPYNELATRGAILASTTALAGSCNGLLAYAITLTLDGANGWSAWQWIFLVEGVVPIAWAFVVLTLLPSTPERIRFFFTAAEKDVVLARSRAMHNTGDSRIRPKLILRVLVDPKFWLITLIDAGAHFCVSALSNFTPAILQGLGYAGVQAQLMAIVVYAAAFVGILSSCIISDRLRKRGVVICVNAALAAVGYALLLGLTGNTGRLVATCLVACCAYPIVVLSMVWMASNQVGYTFRASAAALVNVVAQTVAIGGNQAFNDPPYYRKGLSLSLGGVCLAGVAAAVLMVHLRASNARKVKDQYGEKGESLRRYTVDEVGNRHPDFFFSY</sequence>
<evidence type="ECO:0000313" key="9">
    <source>
        <dbReference type="EMBL" id="KAB2571600.1"/>
    </source>
</evidence>
<feature type="transmembrane region" description="Helical" evidence="7">
    <location>
        <begin position="75"/>
        <end position="100"/>
    </location>
</feature>
<evidence type="ECO:0000256" key="6">
    <source>
        <dbReference type="SAM" id="MobiDB-lite"/>
    </source>
</evidence>
<keyword evidence="3 7" id="KW-0812">Transmembrane</keyword>
<feature type="transmembrane region" description="Helical" evidence="7">
    <location>
        <begin position="199"/>
        <end position="222"/>
    </location>
</feature>
<dbReference type="Gene3D" id="1.20.1250.20">
    <property type="entry name" value="MFS general substrate transporter like domains"/>
    <property type="match status" value="2"/>
</dbReference>
<feature type="transmembrane region" description="Helical" evidence="7">
    <location>
        <begin position="426"/>
        <end position="445"/>
    </location>
</feature>
<evidence type="ECO:0000256" key="4">
    <source>
        <dbReference type="ARBA" id="ARBA00022989"/>
    </source>
</evidence>
<dbReference type="AlphaFoldDB" id="A0A5N5D1R3"/>
<dbReference type="InterPro" id="IPR036259">
    <property type="entry name" value="MFS_trans_sf"/>
</dbReference>
<dbReference type="PANTHER" id="PTHR43791">
    <property type="entry name" value="PERMEASE-RELATED"/>
    <property type="match status" value="1"/>
</dbReference>
<keyword evidence="5 7" id="KW-0472">Membrane</keyword>
<keyword evidence="10" id="KW-1185">Reference proteome</keyword>
<feature type="region of interest" description="Disordered" evidence="6">
    <location>
        <begin position="1"/>
        <end position="21"/>
    </location>
</feature>
<dbReference type="OrthoDB" id="2985014at2759"/>
<organism evidence="9 10">
    <name type="scientific">Lasiodiplodia theobromae</name>
    <dbReference type="NCBI Taxonomy" id="45133"/>
    <lineage>
        <taxon>Eukaryota</taxon>
        <taxon>Fungi</taxon>
        <taxon>Dikarya</taxon>
        <taxon>Ascomycota</taxon>
        <taxon>Pezizomycotina</taxon>
        <taxon>Dothideomycetes</taxon>
        <taxon>Dothideomycetes incertae sedis</taxon>
        <taxon>Botryosphaeriales</taxon>
        <taxon>Botryosphaeriaceae</taxon>
        <taxon>Lasiodiplodia</taxon>
    </lineage>
</organism>
<feature type="transmembrane region" description="Helical" evidence="7">
    <location>
        <begin position="167"/>
        <end position="187"/>
    </location>
</feature>
<name>A0A5N5D1R3_9PEZI</name>
<evidence type="ECO:0000256" key="7">
    <source>
        <dbReference type="SAM" id="Phobius"/>
    </source>
</evidence>
<dbReference type="EMBL" id="VCHE01000097">
    <property type="protein sequence ID" value="KAB2571600.1"/>
    <property type="molecule type" value="Genomic_DNA"/>
</dbReference>
<dbReference type="Proteomes" id="UP000325902">
    <property type="component" value="Unassembled WGS sequence"/>
</dbReference>